<keyword evidence="4 5" id="KW-0687">Ribonucleoprotein</keyword>
<keyword evidence="2 5" id="KW-0694">RNA-binding</keyword>
<dbReference type="Gene3D" id="2.40.240.10">
    <property type="entry name" value="Ribosomal Protein L25, Chain P"/>
    <property type="match status" value="1"/>
</dbReference>
<evidence type="ECO:0000313" key="8">
    <source>
        <dbReference type="EMBL" id="PYE51133.1"/>
    </source>
</evidence>
<gene>
    <name evidence="5" type="primary">rplY</name>
    <name evidence="5" type="synonym">ctc</name>
    <name evidence="8" type="ORF">DES52_11565</name>
</gene>
<reference evidence="8 9" key="1">
    <citation type="submission" date="2018-06" db="EMBL/GenBank/DDBJ databases">
        <title>Genomic Encyclopedia of Type Strains, Phase IV (KMG-IV): sequencing the most valuable type-strain genomes for metagenomic binning, comparative biology and taxonomic classification.</title>
        <authorList>
            <person name="Goeker M."/>
        </authorList>
    </citation>
    <scope>NUCLEOTIDE SEQUENCE [LARGE SCALE GENOMIC DNA]</scope>
    <source>
        <strain evidence="8 9">DSM 18048</strain>
    </source>
</reference>
<dbReference type="InterPro" id="IPR020056">
    <property type="entry name" value="Rbsml_bL25/Gln-tRNA_synth_N"/>
</dbReference>
<dbReference type="OrthoDB" id="5242980at2"/>
<dbReference type="Pfam" id="PF01386">
    <property type="entry name" value="Ribosomal_L25p"/>
    <property type="match status" value="1"/>
</dbReference>
<dbReference type="HAMAP" id="MF_01334">
    <property type="entry name" value="Ribosomal_bL25_CTC"/>
    <property type="match status" value="1"/>
</dbReference>
<evidence type="ECO:0000313" key="9">
    <source>
        <dbReference type="Proteomes" id="UP000248326"/>
    </source>
</evidence>
<dbReference type="InterPro" id="IPR029751">
    <property type="entry name" value="Ribosomal_L25_dom"/>
</dbReference>
<evidence type="ECO:0000256" key="4">
    <source>
        <dbReference type="ARBA" id="ARBA00023274"/>
    </source>
</evidence>
<dbReference type="GO" id="GO:0003735">
    <property type="term" value="F:structural constituent of ribosome"/>
    <property type="evidence" value="ECO:0007669"/>
    <property type="project" value="InterPro"/>
</dbReference>
<dbReference type="SUPFAM" id="SSF50715">
    <property type="entry name" value="Ribosomal protein L25-like"/>
    <property type="match status" value="1"/>
</dbReference>
<proteinExistence type="inferred from homology"/>
<feature type="domain" description="Large ribosomal subunit protein bL25 beta" evidence="7">
    <location>
        <begin position="91"/>
        <end position="176"/>
    </location>
</feature>
<evidence type="ECO:0000256" key="1">
    <source>
        <dbReference type="ARBA" id="ARBA00022730"/>
    </source>
</evidence>
<dbReference type="Pfam" id="PF14693">
    <property type="entry name" value="Ribosomal_TL5_C"/>
    <property type="match status" value="1"/>
</dbReference>
<organism evidence="8 9">
    <name type="scientific">Deinococcus yavapaiensis KR-236</name>
    <dbReference type="NCBI Taxonomy" id="694435"/>
    <lineage>
        <taxon>Bacteria</taxon>
        <taxon>Thermotogati</taxon>
        <taxon>Deinococcota</taxon>
        <taxon>Deinococci</taxon>
        <taxon>Deinococcales</taxon>
        <taxon>Deinococcaceae</taxon>
        <taxon>Deinococcus</taxon>
    </lineage>
</organism>
<comment type="similarity">
    <text evidence="5">Belongs to the bacterial ribosomal protein bL25 family. CTC subfamily.</text>
</comment>
<keyword evidence="1 5" id="KW-0699">rRNA-binding</keyword>
<dbReference type="GO" id="GO:0006412">
    <property type="term" value="P:translation"/>
    <property type="evidence" value="ECO:0007669"/>
    <property type="project" value="UniProtKB-UniRule"/>
</dbReference>
<sequence length="196" mass="20996">MELKAIPRSHKDKLPQGYIPAVAYNKERSVPIAIEARAFDVVFRSQSTHGLVELTLEGQEPLPAIVKSVQMDKRKRTVAHADFYLATYGQEIEARVPVHTGGKPRGVTDQGGILDVLVHNLAIIAPGPRRIPDEIVVDVTSLGIGDVIRAGDLQLPEGCRIAIDADVAILAVVQPQKMVSAEEVDLGDAVEGGGDA</sequence>
<dbReference type="InterPro" id="IPR020930">
    <property type="entry name" value="Ribosomal_uL5_bac-type"/>
</dbReference>
<dbReference type="NCBIfam" id="TIGR00731">
    <property type="entry name" value="bL25_bact_ctc"/>
    <property type="match status" value="1"/>
</dbReference>
<comment type="subunit">
    <text evidence="5">Part of the 50S ribosomal subunit; part of the 5S rRNA/L5/L18/L25 subcomplex. Contacts the 5S rRNA. Binds to the 5S rRNA independently of L5 and L18.</text>
</comment>
<dbReference type="EMBL" id="QJSX01000015">
    <property type="protein sequence ID" value="PYE51133.1"/>
    <property type="molecule type" value="Genomic_DNA"/>
</dbReference>
<dbReference type="GO" id="GO:0022625">
    <property type="term" value="C:cytosolic large ribosomal subunit"/>
    <property type="evidence" value="ECO:0007669"/>
    <property type="project" value="TreeGrafter"/>
</dbReference>
<dbReference type="CDD" id="cd00495">
    <property type="entry name" value="Ribosomal_L25_TL5_CTC"/>
    <property type="match status" value="1"/>
</dbReference>
<dbReference type="GO" id="GO:0008097">
    <property type="term" value="F:5S rRNA binding"/>
    <property type="evidence" value="ECO:0007669"/>
    <property type="project" value="InterPro"/>
</dbReference>
<keyword evidence="9" id="KW-1185">Reference proteome</keyword>
<evidence type="ECO:0000259" key="6">
    <source>
        <dbReference type="Pfam" id="PF01386"/>
    </source>
</evidence>
<dbReference type="PANTHER" id="PTHR33284:SF1">
    <property type="entry name" value="RIBOSOMAL PROTEIN L25_GLN-TRNA SYNTHETASE, ANTI-CODON-BINDING DOMAIN-CONTAINING PROTEIN"/>
    <property type="match status" value="1"/>
</dbReference>
<dbReference type="AlphaFoldDB" id="A0A318S5P8"/>
<evidence type="ECO:0000256" key="3">
    <source>
        <dbReference type="ARBA" id="ARBA00022980"/>
    </source>
</evidence>
<comment type="function">
    <text evidence="5">This is one of the proteins that binds to the 5S RNA in the ribosome where it forms part of the central protuberance.</text>
</comment>
<dbReference type="RefSeq" id="WP_110888042.1">
    <property type="nucleotide sequence ID" value="NZ_QJSX01000015.1"/>
</dbReference>
<dbReference type="InterPro" id="IPR020057">
    <property type="entry name" value="Ribosomal_bL25_b-dom"/>
</dbReference>
<dbReference type="InterPro" id="IPR037121">
    <property type="entry name" value="Ribosomal_bL25_C"/>
</dbReference>
<dbReference type="Gene3D" id="2.170.120.20">
    <property type="entry name" value="Ribosomal protein L25, beta domain"/>
    <property type="match status" value="1"/>
</dbReference>
<accession>A0A318S5P8</accession>
<evidence type="ECO:0000256" key="5">
    <source>
        <dbReference type="HAMAP-Rule" id="MF_01334"/>
    </source>
</evidence>
<dbReference type="Proteomes" id="UP000248326">
    <property type="component" value="Unassembled WGS sequence"/>
</dbReference>
<dbReference type="InterPro" id="IPR001021">
    <property type="entry name" value="Ribosomal_bL25_long"/>
</dbReference>
<evidence type="ECO:0000256" key="2">
    <source>
        <dbReference type="ARBA" id="ARBA00022884"/>
    </source>
</evidence>
<protein>
    <recommendedName>
        <fullName evidence="5">Large ribosomal subunit protein bL25</fullName>
    </recommendedName>
    <alternativeName>
        <fullName evidence="5">General stress protein CTC</fullName>
    </alternativeName>
</protein>
<comment type="caution">
    <text evidence="8">The sequence shown here is derived from an EMBL/GenBank/DDBJ whole genome shotgun (WGS) entry which is preliminary data.</text>
</comment>
<evidence type="ECO:0000259" key="7">
    <source>
        <dbReference type="Pfam" id="PF14693"/>
    </source>
</evidence>
<feature type="domain" description="Large ribosomal subunit protein bL25 L25" evidence="6">
    <location>
        <begin position="16"/>
        <end position="83"/>
    </location>
</feature>
<name>A0A318S5P8_9DEIO</name>
<dbReference type="InterPro" id="IPR011035">
    <property type="entry name" value="Ribosomal_bL25/Gln-tRNA_synth"/>
</dbReference>
<dbReference type="PANTHER" id="PTHR33284">
    <property type="entry name" value="RIBOSOMAL PROTEIN L25/GLN-TRNA SYNTHETASE, ANTI-CODON-BINDING DOMAIN-CONTAINING PROTEIN"/>
    <property type="match status" value="1"/>
</dbReference>
<keyword evidence="3 5" id="KW-0689">Ribosomal protein</keyword>